<gene>
    <name evidence="5" type="primary">CSON015171</name>
</gene>
<dbReference type="GO" id="GO:0005634">
    <property type="term" value="C:nucleus"/>
    <property type="evidence" value="ECO:0007669"/>
    <property type="project" value="UniProtKB-SubCell"/>
</dbReference>
<comment type="subcellular location">
    <subcellularLocation>
        <location evidence="1">Nucleus</location>
    </subcellularLocation>
</comment>
<evidence type="ECO:0000256" key="2">
    <source>
        <dbReference type="SAM" id="MobiDB-lite"/>
    </source>
</evidence>
<feature type="region of interest" description="Disordered" evidence="2">
    <location>
        <begin position="152"/>
        <end position="175"/>
    </location>
</feature>
<dbReference type="EMBL" id="UFQT01000093">
    <property type="protein sequence ID" value="SSX19620.1"/>
    <property type="molecule type" value="Genomic_DNA"/>
</dbReference>
<proteinExistence type="predicted"/>
<dbReference type="PROSITE" id="PS51029">
    <property type="entry name" value="MADF"/>
    <property type="match status" value="1"/>
</dbReference>
<feature type="domain" description="MADF" evidence="3">
    <location>
        <begin position="25"/>
        <end position="106"/>
    </location>
</feature>
<dbReference type="OMA" id="KHQQPKS"/>
<dbReference type="PANTHER" id="PTHR12243">
    <property type="entry name" value="MADF DOMAIN TRANSCRIPTION FACTOR"/>
    <property type="match status" value="1"/>
</dbReference>
<evidence type="ECO:0000256" key="1">
    <source>
        <dbReference type="PROSITE-ProRule" id="PRU00371"/>
    </source>
</evidence>
<dbReference type="GO" id="GO:0005667">
    <property type="term" value="C:transcription regulator complex"/>
    <property type="evidence" value="ECO:0007669"/>
    <property type="project" value="TreeGrafter"/>
</dbReference>
<dbReference type="InterPro" id="IPR039353">
    <property type="entry name" value="TF_Adf1"/>
</dbReference>
<dbReference type="AlphaFoldDB" id="A0A336LNW6"/>
<protein>
    <submittedName>
        <fullName evidence="5">CSON015171 protein</fullName>
    </submittedName>
</protein>
<feature type="domain" description="BESS" evidence="4">
    <location>
        <begin position="313"/>
        <end position="352"/>
    </location>
</feature>
<evidence type="ECO:0000259" key="3">
    <source>
        <dbReference type="PROSITE" id="PS51029"/>
    </source>
</evidence>
<dbReference type="Pfam" id="PF10545">
    <property type="entry name" value="MADF_DNA_bdg"/>
    <property type="match status" value="1"/>
</dbReference>
<dbReference type="VEuPathDB" id="VectorBase:CSON015171"/>
<dbReference type="PROSITE" id="PS51031">
    <property type="entry name" value="BESS"/>
    <property type="match status" value="1"/>
</dbReference>
<organism evidence="5">
    <name type="scientific">Culicoides sonorensis</name>
    <name type="common">Biting midge</name>
    <dbReference type="NCBI Taxonomy" id="179676"/>
    <lineage>
        <taxon>Eukaryota</taxon>
        <taxon>Metazoa</taxon>
        <taxon>Ecdysozoa</taxon>
        <taxon>Arthropoda</taxon>
        <taxon>Hexapoda</taxon>
        <taxon>Insecta</taxon>
        <taxon>Pterygota</taxon>
        <taxon>Neoptera</taxon>
        <taxon>Endopterygota</taxon>
        <taxon>Diptera</taxon>
        <taxon>Nematocera</taxon>
        <taxon>Chironomoidea</taxon>
        <taxon>Ceratopogonidae</taxon>
        <taxon>Ceratopogoninae</taxon>
        <taxon>Culicoides</taxon>
        <taxon>Monoculicoides</taxon>
    </lineage>
</organism>
<feature type="compositionally biased region" description="Basic and acidic residues" evidence="2">
    <location>
        <begin position="157"/>
        <end position="175"/>
    </location>
</feature>
<evidence type="ECO:0000313" key="5">
    <source>
        <dbReference type="EMBL" id="SSX19620.1"/>
    </source>
</evidence>
<dbReference type="InterPro" id="IPR004210">
    <property type="entry name" value="BESS_motif"/>
</dbReference>
<dbReference type="GO" id="GO:0003677">
    <property type="term" value="F:DNA binding"/>
    <property type="evidence" value="ECO:0007669"/>
    <property type="project" value="InterPro"/>
</dbReference>
<name>A0A336LNW6_CULSO</name>
<reference evidence="5" key="1">
    <citation type="submission" date="2018-07" db="EMBL/GenBank/DDBJ databases">
        <authorList>
            <person name="Quirk P.G."/>
            <person name="Krulwich T.A."/>
        </authorList>
    </citation>
    <scope>NUCLEOTIDE SEQUENCE</scope>
</reference>
<dbReference type="GO" id="GO:0006357">
    <property type="term" value="P:regulation of transcription by RNA polymerase II"/>
    <property type="evidence" value="ECO:0007669"/>
    <property type="project" value="TreeGrafter"/>
</dbReference>
<dbReference type="PANTHER" id="PTHR12243:SF69">
    <property type="entry name" value="SI:CH73-59F11.3"/>
    <property type="match status" value="1"/>
</dbReference>
<dbReference type="SMART" id="SM00595">
    <property type="entry name" value="MADF"/>
    <property type="match status" value="1"/>
</dbReference>
<evidence type="ECO:0000259" key="4">
    <source>
        <dbReference type="PROSITE" id="PS51031"/>
    </source>
</evidence>
<dbReference type="InterPro" id="IPR006578">
    <property type="entry name" value="MADF-dom"/>
</dbReference>
<keyword evidence="1" id="KW-0539">Nucleus</keyword>
<dbReference type="Pfam" id="PF02944">
    <property type="entry name" value="BESS"/>
    <property type="match status" value="1"/>
</dbReference>
<sequence length="357" mass="41954">MEESKVIHDQCNASVPKWTIEELRLLIASVKENPELYNQKHPKYKWFRHTENLWANFDLLLKKPPGSCKDRWAILRSTFRKEHTSRKDQSRWKLYSQMKFIEKFLYVRGPTLAECIQRALREQQKLKKEEPSSENDYDYDENEQMITVMSEIPDGVRNSDKENRRSNSNDISMREEPSYSFQYKCKEAEHDFTFAIPKLEPVSIGDHLQHMSTPINSPKKVSRVLKRRSSSENVFQIGNVKVRKLSQNSNKSEHYEVSTNNQENNQKLQKLSTNGLHLMSAKANDEKTNDDKSLIARQSFSSNSSIHACNCKADSDTMFMQSLIPDIKKLRSEDKMIFKVKIHQLLKDLLYKTNERR</sequence>
<accession>A0A336LNW6</accession>